<accession>A0A2S2C5R2</accession>
<geneLocation type="plasmid" evidence="2">
    <name>prb98</name>
</geneLocation>
<keyword evidence="2" id="KW-1185">Reference proteome</keyword>
<organism evidence="1 2">
    <name type="scientific">Rhodococcus oxybenzonivorans</name>
    <dbReference type="NCBI Taxonomy" id="1990687"/>
    <lineage>
        <taxon>Bacteria</taxon>
        <taxon>Bacillati</taxon>
        <taxon>Actinomycetota</taxon>
        <taxon>Actinomycetes</taxon>
        <taxon>Mycobacteriales</taxon>
        <taxon>Nocardiaceae</taxon>
        <taxon>Rhodococcus</taxon>
    </lineage>
</organism>
<dbReference type="AlphaFoldDB" id="A0A2S2C5R2"/>
<dbReference type="EMBL" id="CP021355">
    <property type="protein sequence ID" value="AWK76118.1"/>
    <property type="molecule type" value="Genomic_DNA"/>
</dbReference>
<dbReference type="KEGG" id="roz:CBI38_31835"/>
<reference evidence="1 2" key="1">
    <citation type="submission" date="2017-05" db="EMBL/GenBank/DDBJ databases">
        <title>Isolation of Rhodococcus sp. S2-17 biodegrading of BP-3.</title>
        <authorList>
            <person name="Lee Y."/>
            <person name="Kim K.H."/>
            <person name="Chun B.H."/>
            <person name="Jung H.S."/>
            <person name="Jeon C.O."/>
        </authorList>
    </citation>
    <scope>NUCLEOTIDE SEQUENCE [LARGE SCALE GENOMIC DNA]</scope>
    <source>
        <strain evidence="1 2">S2-17</strain>
        <plasmid evidence="2">prb98</plasmid>
    </source>
</reference>
<proteinExistence type="predicted"/>
<keyword evidence="1" id="KW-0614">Plasmid</keyword>
<sequence>MPLMPDMWIRKIEGKEVAVRMRTEADGVALDEPQFDVIFGRDVDAAEASRGIAAGGRAISPYDDMVIDGDYIKAEAQAGRMSEILYAVAIRTASGERTFRAPTEDDHAALRSAEARFADVKDV</sequence>
<gene>
    <name evidence="1" type="ORF">CBI38_31835</name>
</gene>
<name>A0A2S2C5R2_9NOCA</name>
<protein>
    <submittedName>
        <fullName evidence="1">Uncharacterized protein</fullName>
    </submittedName>
</protein>
<dbReference type="Proteomes" id="UP000245711">
    <property type="component" value="Plasmid pRB98"/>
</dbReference>
<evidence type="ECO:0000313" key="1">
    <source>
        <dbReference type="EMBL" id="AWK76118.1"/>
    </source>
</evidence>
<evidence type="ECO:0000313" key="2">
    <source>
        <dbReference type="Proteomes" id="UP000245711"/>
    </source>
</evidence>